<dbReference type="EMBL" id="LC625835">
    <property type="protein sequence ID" value="BCU03810.1"/>
    <property type="molecule type" value="Genomic_DNA"/>
</dbReference>
<proteinExistence type="predicted"/>
<feature type="compositionally biased region" description="Basic residues" evidence="1">
    <location>
        <begin position="66"/>
        <end position="84"/>
    </location>
</feature>
<accession>A0A811BR43</accession>
<evidence type="ECO:0000256" key="1">
    <source>
        <dbReference type="SAM" id="MobiDB-lite"/>
    </source>
</evidence>
<protein>
    <submittedName>
        <fullName evidence="2">Uncharacterized protein</fullName>
    </submittedName>
</protein>
<evidence type="ECO:0000313" key="2">
    <source>
        <dbReference type="EMBL" id="BCU03810.1"/>
    </source>
</evidence>
<name>A0A811BR43_9VIRU</name>
<dbReference type="Proteomes" id="UP001253637">
    <property type="component" value="Segment"/>
</dbReference>
<reference evidence="2" key="1">
    <citation type="submission" date="2021-04" db="EMBL/GenBank/DDBJ databases">
        <title>Draft Genome Sequence of Pandoravirus japonicus, Isolated from the Sabaishi River of Niigata, Japan.</title>
        <authorList>
            <person name="Hosokawa N."/>
            <person name="Takahashi H."/>
            <person name="Aoki K."/>
            <person name="Takemura M."/>
        </authorList>
    </citation>
    <scope>NUCLEOTIDE SEQUENCE</scope>
</reference>
<sequence>MPAALVRRFLSMCFSFFFPSLCASPLHWAKKRTKRWRGHKKQFLFFFRWHGLSCPHGRQVGAGGRVRTKTQKYPKKKKRNRSRL</sequence>
<feature type="region of interest" description="Disordered" evidence="1">
    <location>
        <begin position="60"/>
        <end position="84"/>
    </location>
</feature>
<organism evidence="2 3">
    <name type="scientific">Pandoravirus japonicus</name>
    <dbReference type="NCBI Taxonomy" id="2823154"/>
    <lineage>
        <taxon>Viruses</taxon>
        <taxon>Pandoravirus</taxon>
    </lineage>
</organism>
<evidence type="ECO:0000313" key="3">
    <source>
        <dbReference type="Proteomes" id="UP001253637"/>
    </source>
</evidence>